<evidence type="ECO:0000313" key="3">
    <source>
        <dbReference type="EMBL" id="KAE8355723.1"/>
    </source>
</evidence>
<gene>
    <name evidence="3" type="ORF">BDV28DRAFT_145908</name>
</gene>
<dbReference type="InterPro" id="IPR036673">
    <property type="entry name" value="Cyanovirin-N_sf"/>
</dbReference>
<keyword evidence="4" id="KW-1185">Reference proteome</keyword>
<proteinExistence type="predicted"/>
<feature type="region of interest" description="Disordered" evidence="1">
    <location>
        <begin position="23"/>
        <end position="104"/>
    </location>
</feature>
<evidence type="ECO:0008006" key="5">
    <source>
        <dbReference type="Google" id="ProtNLM"/>
    </source>
</evidence>
<feature type="signal peptide" evidence="2">
    <location>
        <begin position="1"/>
        <end position="19"/>
    </location>
</feature>
<reference evidence="4" key="1">
    <citation type="submission" date="2019-04" db="EMBL/GenBank/DDBJ databases">
        <title>Friends and foes A comparative genomics studyof 23 Aspergillus species from section Flavi.</title>
        <authorList>
            <consortium name="DOE Joint Genome Institute"/>
            <person name="Kjaerbolling I."/>
            <person name="Vesth T."/>
            <person name="Frisvad J.C."/>
            <person name="Nybo J.L."/>
            <person name="Theobald S."/>
            <person name="Kildgaard S."/>
            <person name="Isbrandt T."/>
            <person name="Kuo A."/>
            <person name="Sato A."/>
            <person name="Lyhne E.K."/>
            <person name="Kogle M.E."/>
            <person name="Wiebenga A."/>
            <person name="Kun R.S."/>
            <person name="Lubbers R.J."/>
            <person name="Makela M.R."/>
            <person name="Barry K."/>
            <person name="Chovatia M."/>
            <person name="Clum A."/>
            <person name="Daum C."/>
            <person name="Haridas S."/>
            <person name="He G."/>
            <person name="LaButti K."/>
            <person name="Lipzen A."/>
            <person name="Mondo S."/>
            <person name="Riley R."/>
            <person name="Salamov A."/>
            <person name="Simmons B.A."/>
            <person name="Magnuson J.K."/>
            <person name="Henrissat B."/>
            <person name="Mortensen U.H."/>
            <person name="Larsen T.O."/>
            <person name="Devries R.P."/>
            <person name="Grigoriev I.V."/>
            <person name="Machida M."/>
            <person name="Baker S.E."/>
            <person name="Andersen M.R."/>
        </authorList>
    </citation>
    <scope>NUCLEOTIDE SEQUENCE [LARGE SCALE GENOMIC DNA]</scope>
    <source>
        <strain evidence="4">CBS 553.77</strain>
    </source>
</reference>
<feature type="compositionally biased region" description="Basic and acidic residues" evidence="1">
    <location>
        <begin position="61"/>
        <end position="104"/>
    </location>
</feature>
<keyword evidence="2" id="KW-0732">Signal</keyword>
<protein>
    <recommendedName>
        <fullName evidence="5">Secreted protein</fullName>
    </recommendedName>
</protein>
<feature type="chain" id="PRO_5024874153" description="Secreted protein" evidence="2">
    <location>
        <begin position="20"/>
        <end position="181"/>
    </location>
</feature>
<evidence type="ECO:0000313" key="4">
    <source>
        <dbReference type="Proteomes" id="UP000327118"/>
    </source>
</evidence>
<organism evidence="3 4">
    <name type="scientific">Aspergillus coremiiformis</name>
    <dbReference type="NCBI Taxonomy" id="138285"/>
    <lineage>
        <taxon>Eukaryota</taxon>
        <taxon>Fungi</taxon>
        <taxon>Dikarya</taxon>
        <taxon>Ascomycota</taxon>
        <taxon>Pezizomycotina</taxon>
        <taxon>Eurotiomycetes</taxon>
        <taxon>Eurotiomycetidae</taxon>
        <taxon>Eurotiales</taxon>
        <taxon>Aspergillaceae</taxon>
        <taxon>Aspergillus</taxon>
        <taxon>Aspergillus subgen. Circumdati</taxon>
    </lineage>
</organism>
<dbReference type="Proteomes" id="UP000327118">
    <property type="component" value="Unassembled WGS sequence"/>
</dbReference>
<evidence type="ECO:0000256" key="2">
    <source>
        <dbReference type="SAM" id="SignalP"/>
    </source>
</evidence>
<dbReference type="Gene3D" id="2.30.60.10">
    <property type="entry name" value="Cyanovirin-N"/>
    <property type="match status" value="1"/>
</dbReference>
<dbReference type="SUPFAM" id="SSF51322">
    <property type="entry name" value="Cyanovirin-N"/>
    <property type="match status" value="1"/>
</dbReference>
<accession>A0A5N6ZEW0</accession>
<dbReference type="EMBL" id="ML739048">
    <property type="protein sequence ID" value="KAE8355723.1"/>
    <property type="molecule type" value="Genomic_DNA"/>
</dbReference>
<evidence type="ECO:0000256" key="1">
    <source>
        <dbReference type="SAM" id="MobiDB-lite"/>
    </source>
</evidence>
<dbReference type="AlphaFoldDB" id="A0A5N6ZEW0"/>
<feature type="compositionally biased region" description="Basic residues" evidence="1">
    <location>
        <begin position="36"/>
        <end position="55"/>
    </location>
</feature>
<sequence>MHRALLIVILFYLATLVASQGLSQSVQENPDEERRHSRHRRPGGHRRRPGGHRRRPAGELQRLDEEPQRPAEVPRRPAEEPRRPAEEPRRAIDEPYWSRRPEQKEPWEGHPYKHMIKTAKDCKDLRVEHEWVGHSRPWTYVLKGRCPKYDGRTYQEASLDLNNCIGYDKHREVLFLKWKYD</sequence>
<name>A0A5N6ZEW0_9EURO</name>